<gene>
    <name evidence="8" type="primary">ABSGL_01852.1 scaffold 2441</name>
</gene>
<dbReference type="OrthoDB" id="2204488at2759"/>
<dbReference type="GO" id="GO:0016787">
    <property type="term" value="F:hydrolase activity"/>
    <property type="evidence" value="ECO:0007669"/>
    <property type="project" value="UniProtKB-KW"/>
</dbReference>
<evidence type="ECO:0000256" key="2">
    <source>
        <dbReference type="ARBA" id="ARBA00022695"/>
    </source>
</evidence>
<dbReference type="InterPro" id="IPR043502">
    <property type="entry name" value="DNA/RNA_pol_sf"/>
</dbReference>
<dbReference type="InterPro" id="IPR000477">
    <property type="entry name" value="RT_dom"/>
</dbReference>
<dbReference type="Proteomes" id="UP000078561">
    <property type="component" value="Unassembled WGS sequence"/>
</dbReference>
<dbReference type="GO" id="GO:0004519">
    <property type="term" value="F:endonuclease activity"/>
    <property type="evidence" value="ECO:0007669"/>
    <property type="project" value="UniProtKB-KW"/>
</dbReference>
<evidence type="ECO:0000313" key="8">
    <source>
        <dbReference type="EMBL" id="SAL96443.1"/>
    </source>
</evidence>
<dbReference type="PROSITE" id="PS50878">
    <property type="entry name" value="RT_POL"/>
    <property type="match status" value="1"/>
</dbReference>
<dbReference type="GO" id="GO:0003964">
    <property type="term" value="F:RNA-directed DNA polymerase activity"/>
    <property type="evidence" value="ECO:0007669"/>
    <property type="project" value="UniProtKB-KW"/>
</dbReference>
<feature type="domain" description="Reverse transcriptase" evidence="7">
    <location>
        <begin position="1"/>
        <end position="68"/>
    </location>
</feature>
<organism evidence="8">
    <name type="scientific">Absidia glauca</name>
    <name type="common">Pin mould</name>
    <dbReference type="NCBI Taxonomy" id="4829"/>
    <lineage>
        <taxon>Eukaryota</taxon>
        <taxon>Fungi</taxon>
        <taxon>Fungi incertae sedis</taxon>
        <taxon>Mucoromycota</taxon>
        <taxon>Mucoromycotina</taxon>
        <taxon>Mucoromycetes</taxon>
        <taxon>Mucorales</taxon>
        <taxon>Cunninghamellaceae</taxon>
        <taxon>Absidia</taxon>
    </lineage>
</organism>
<dbReference type="AlphaFoldDB" id="A0A163J0J8"/>
<evidence type="ECO:0000256" key="1">
    <source>
        <dbReference type="ARBA" id="ARBA00022679"/>
    </source>
</evidence>
<dbReference type="Pfam" id="PF17917">
    <property type="entry name" value="RT_RNaseH"/>
    <property type="match status" value="1"/>
</dbReference>
<dbReference type="Gene3D" id="3.30.70.270">
    <property type="match status" value="2"/>
</dbReference>
<dbReference type="SUPFAM" id="SSF56672">
    <property type="entry name" value="DNA/RNA polymerases"/>
    <property type="match status" value="1"/>
</dbReference>
<keyword evidence="1" id="KW-0808">Transferase</keyword>
<evidence type="ECO:0000256" key="3">
    <source>
        <dbReference type="ARBA" id="ARBA00022722"/>
    </source>
</evidence>
<keyword evidence="5" id="KW-0378">Hydrolase</keyword>
<dbReference type="InterPro" id="IPR041373">
    <property type="entry name" value="RT_RNaseH"/>
</dbReference>
<proteinExistence type="predicted"/>
<dbReference type="EMBL" id="LT551070">
    <property type="protein sequence ID" value="SAL96443.1"/>
    <property type="molecule type" value="Genomic_DNA"/>
</dbReference>
<evidence type="ECO:0000256" key="6">
    <source>
        <dbReference type="ARBA" id="ARBA00022918"/>
    </source>
</evidence>
<keyword evidence="4" id="KW-0255">Endonuclease</keyword>
<keyword evidence="6" id="KW-0695">RNA-directed DNA polymerase</keyword>
<dbReference type="Pfam" id="PF00078">
    <property type="entry name" value="RVT_1"/>
    <property type="match status" value="1"/>
</dbReference>
<evidence type="ECO:0000259" key="7">
    <source>
        <dbReference type="PROSITE" id="PS50878"/>
    </source>
</evidence>
<keyword evidence="2" id="KW-0548">Nucleotidyltransferase</keyword>
<evidence type="ECO:0000256" key="4">
    <source>
        <dbReference type="ARBA" id="ARBA00022759"/>
    </source>
</evidence>
<evidence type="ECO:0000256" key="5">
    <source>
        <dbReference type="ARBA" id="ARBA00022801"/>
    </source>
</evidence>
<dbReference type="FunFam" id="3.10.20.370:FF:000001">
    <property type="entry name" value="Retrovirus-related Pol polyprotein from transposon 17.6-like protein"/>
    <property type="match status" value="1"/>
</dbReference>
<dbReference type="PANTHER" id="PTHR37984:SF5">
    <property type="entry name" value="PROTEIN NYNRIN-LIKE"/>
    <property type="match status" value="1"/>
</dbReference>
<keyword evidence="9" id="KW-1185">Reference proteome</keyword>
<reference evidence="8" key="1">
    <citation type="submission" date="2016-04" db="EMBL/GenBank/DDBJ databases">
        <authorList>
            <person name="Evans L.H."/>
            <person name="Alamgir A."/>
            <person name="Owens N."/>
            <person name="Weber N.D."/>
            <person name="Virtaneva K."/>
            <person name="Barbian K."/>
            <person name="Babar A."/>
            <person name="Rosenke K."/>
        </authorList>
    </citation>
    <scope>NUCLEOTIDE SEQUENCE [LARGE SCALE GENOMIC DNA]</scope>
    <source>
        <strain evidence="8">CBS 101.48</strain>
    </source>
</reference>
<dbReference type="OMA" id="RIMTIRY"/>
<dbReference type="InParanoid" id="A0A163J0J8"/>
<protein>
    <recommendedName>
        <fullName evidence="7">Reverse transcriptase domain-containing protein</fullName>
    </recommendedName>
</protein>
<sequence length="317" mass="36455">MTNLFSQEPFHTFVATFIDDIVIFSKTMDEHRTHVNMVIDELTKIKLILNPKKCHFAQKTIYLLGFCVSANGEKSLDPRKVTNTQDWPIPKTGKDIQRFLGLINYFRDFIPLISTLTAPLDALRSHDGRLGNRWTEKTEHAFNTIKDVLMSDLVLHTPNLDLPFHVATDASDMGIGAALYQESDKGDRRHIGFMARSLTKSERNYGTTKRELLAIVFALNKFHQHLWGQHFTLHTDHKALVYIHTQKDLNAMLNKWLDTILDYNFSIVHLPGIQNILPDALSRLFPTTKELVGVRQVKLTDLLVRSLKNLTRMNLLR</sequence>
<dbReference type="InterPro" id="IPR050951">
    <property type="entry name" value="Retrovirus_Pol_polyprotein"/>
</dbReference>
<dbReference type="CDD" id="cd09274">
    <property type="entry name" value="RNase_HI_RT_Ty3"/>
    <property type="match status" value="1"/>
</dbReference>
<name>A0A163J0J8_ABSGL</name>
<dbReference type="InterPro" id="IPR043128">
    <property type="entry name" value="Rev_trsase/Diguanyl_cyclase"/>
</dbReference>
<evidence type="ECO:0000313" key="9">
    <source>
        <dbReference type="Proteomes" id="UP000078561"/>
    </source>
</evidence>
<keyword evidence="3" id="KW-0540">Nuclease</keyword>
<accession>A0A163J0J8</accession>
<dbReference type="STRING" id="4829.A0A163J0J8"/>
<dbReference type="FunFam" id="3.30.70.270:FF:000020">
    <property type="entry name" value="Transposon Tf2-6 polyprotein-like Protein"/>
    <property type="match status" value="1"/>
</dbReference>
<dbReference type="PANTHER" id="PTHR37984">
    <property type="entry name" value="PROTEIN CBG26694"/>
    <property type="match status" value="1"/>
</dbReference>